<proteinExistence type="predicted"/>
<name>A0A3S1A2H7_CHLFR</name>
<accession>A0A3S1A2H7</accession>
<keyword evidence="2" id="KW-1185">Reference proteome</keyword>
<sequence length="99" mass="11191">MVSLTFIDKSSFLIIFGFRTLLYYSNSIQVGDKVIILLPEYVAGKVGEIWGLEKLSGGQLSGRWLIQIDSDNILVSLNPDEFKVLDQSKEFHHPNGKDF</sequence>
<gene>
    <name evidence="1" type="ORF">PCC6912_08890</name>
</gene>
<dbReference type="Proteomes" id="UP000268857">
    <property type="component" value="Unassembled WGS sequence"/>
</dbReference>
<reference evidence="1 2" key="1">
    <citation type="journal article" date="2019" name="Genome Biol. Evol.">
        <title>Day and night: Metabolic profiles and evolutionary relationships of six axenic non-marine cyanobacteria.</title>
        <authorList>
            <person name="Will S.E."/>
            <person name="Henke P."/>
            <person name="Boedeker C."/>
            <person name="Huang S."/>
            <person name="Brinkmann H."/>
            <person name="Rohde M."/>
            <person name="Jarek M."/>
            <person name="Friedl T."/>
            <person name="Seufert S."/>
            <person name="Schumacher M."/>
            <person name="Overmann J."/>
            <person name="Neumann-Schaal M."/>
            <person name="Petersen J."/>
        </authorList>
    </citation>
    <scope>NUCLEOTIDE SEQUENCE [LARGE SCALE GENOMIC DNA]</scope>
    <source>
        <strain evidence="1 2">PCC 6912</strain>
    </source>
</reference>
<organism evidence="1 2">
    <name type="scientific">Chlorogloeopsis fritschii PCC 6912</name>
    <dbReference type="NCBI Taxonomy" id="211165"/>
    <lineage>
        <taxon>Bacteria</taxon>
        <taxon>Bacillati</taxon>
        <taxon>Cyanobacteriota</taxon>
        <taxon>Cyanophyceae</taxon>
        <taxon>Nostocales</taxon>
        <taxon>Chlorogloeopsidaceae</taxon>
        <taxon>Chlorogloeopsis</taxon>
    </lineage>
</organism>
<protein>
    <submittedName>
        <fullName evidence="1">Uncharacterized protein</fullName>
    </submittedName>
</protein>
<dbReference type="OrthoDB" id="515661at2"/>
<evidence type="ECO:0000313" key="1">
    <source>
        <dbReference type="EMBL" id="RUR86064.1"/>
    </source>
</evidence>
<comment type="caution">
    <text evidence="1">The sequence shown here is derived from an EMBL/GenBank/DDBJ whole genome shotgun (WGS) entry which is preliminary data.</text>
</comment>
<dbReference type="AlphaFoldDB" id="A0A3S1A2H7"/>
<dbReference type="RefSeq" id="WP_016873966.1">
    <property type="nucleotide sequence ID" value="NZ_AJLN01000049.1"/>
</dbReference>
<evidence type="ECO:0000313" key="2">
    <source>
        <dbReference type="Proteomes" id="UP000268857"/>
    </source>
</evidence>
<dbReference type="EMBL" id="RSCJ01000002">
    <property type="protein sequence ID" value="RUR86064.1"/>
    <property type="molecule type" value="Genomic_DNA"/>
</dbReference>